<evidence type="ECO:0000259" key="3">
    <source>
        <dbReference type="Pfam" id="PF20434"/>
    </source>
</evidence>
<evidence type="ECO:0000256" key="1">
    <source>
        <dbReference type="ARBA" id="ARBA00022801"/>
    </source>
</evidence>
<dbReference type="GO" id="GO:0016787">
    <property type="term" value="F:hydrolase activity"/>
    <property type="evidence" value="ECO:0007669"/>
    <property type="project" value="UniProtKB-KW"/>
</dbReference>
<dbReference type="Gene3D" id="3.40.50.1820">
    <property type="entry name" value="alpha/beta hydrolase"/>
    <property type="match status" value="1"/>
</dbReference>
<proteinExistence type="predicted"/>
<dbReference type="SUPFAM" id="SSF53474">
    <property type="entry name" value="alpha/beta-Hydrolases"/>
    <property type="match status" value="1"/>
</dbReference>
<dbReference type="InterPro" id="IPR049492">
    <property type="entry name" value="BD-FAE-like_dom"/>
</dbReference>
<dbReference type="Pfam" id="PF20434">
    <property type="entry name" value="BD-FAE"/>
    <property type="match status" value="1"/>
</dbReference>
<protein>
    <submittedName>
        <fullName evidence="4">Alpha/beta hydrolase</fullName>
    </submittedName>
</protein>
<keyword evidence="1 4" id="KW-0378">Hydrolase</keyword>
<evidence type="ECO:0000256" key="2">
    <source>
        <dbReference type="SAM" id="SignalP"/>
    </source>
</evidence>
<evidence type="ECO:0000313" key="4">
    <source>
        <dbReference type="EMBL" id="MCQ3829146.1"/>
    </source>
</evidence>
<dbReference type="EMBL" id="JACASI010000016">
    <property type="protein sequence ID" value="MCQ3829146.1"/>
    <property type="molecule type" value="Genomic_DNA"/>
</dbReference>
<dbReference type="InterPro" id="IPR050300">
    <property type="entry name" value="GDXG_lipolytic_enzyme"/>
</dbReference>
<evidence type="ECO:0000313" key="5">
    <source>
        <dbReference type="Proteomes" id="UP001205566"/>
    </source>
</evidence>
<dbReference type="PANTHER" id="PTHR48081">
    <property type="entry name" value="AB HYDROLASE SUPERFAMILY PROTEIN C4A8.06C"/>
    <property type="match status" value="1"/>
</dbReference>
<gene>
    <name evidence="4" type="ORF">HXX02_06790</name>
</gene>
<name>A0ABT1NZ96_9GAMM</name>
<dbReference type="InterPro" id="IPR029058">
    <property type="entry name" value="AB_hydrolase_fold"/>
</dbReference>
<feature type="chain" id="PRO_5046585086" evidence="2">
    <location>
        <begin position="31"/>
        <end position="357"/>
    </location>
</feature>
<feature type="domain" description="BD-FAE-like" evidence="3">
    <location>
        <begin position="60"/>
        <end position="305"/>
    </location>
</feature>
<feature type="signal peptide" evidence="2">
    <location>
        <begin position="1"/>
        <end position="30"/>
    </location>
</feature>
<accession>A0ABT1NZ96</accession>
<reference evidence="4" key="1">
    <citation type="thesis" date="2020" institute="Technische Universitat Dresden" country="Dresden, Germany">
        <title>The Agarolytic System of Microbulbifer elongatus PORT2, Isolated from Batu Karas, Pangandaran West Java Indonesia.</title>
        <authorList>
            <person name="Anggraeni S.R."/>
        </authorList>
    </citation>
    <scope>NUCLEOTIDE SEQUENCE</scope>
    <source>
        <strain evidence="4">PORT2</strain>
    </source>
</reference>
<dbReference type="Proteomes" id="UP001205566">
    <property type="component" value="Unassembled WGS sequence"/>
</dbReference>
<keyword evidence="5" id="KW-1185">Reference proteome</keyword>
<sequence length="357" mass="39153">MHAYRPLAALSIILATVLLTTAIHTPSTTAKEPAAHTPAPLLMYRDIPWVTVGGKILTTDIFVPNTKRDQYPVVVIYHGGGWLINDNKIMESTAKYLAQQGEFVVANMNYRLLGDNHNTTTMGEIVEDALGGLLWVREHIADYHGDPDQIAVTGDSAGGHLSAMVLLAMDNLSHTPFGPHNLSFRPTYLPRAKTGGKTLEQIEAQGQNVLKAAVLSYGVFDLEQRVRDGLESPGNGFWKMGGAKARGIFGKDISIDTHPALYRAVSPIQLIPTAEERRLPPTFVHVGSKDTTTPPSAVKRFADQLAIAGQTVVFKEYADKNHAFLDSGCNEYLGNCFDEDAPETLKDMTDFLKRHFE</sequence>
<dbReference type="RefSeq" id="WP_255874049.1">
    <property type="nucleotide sequence ID" value="NZ_JACASI010000016.1"/>
</dbReference>
<organism evidence="4 5">
    <name type="scientific">Microbulbifer elongatus</name>
    <dbReference type="NCBI Taxonomy" id="86173"/>
    <lineage>
        <taxon>Bacteria</taxon>
        <taxon>Pseudomonadati</taxon>
        <taxon>Pseudomonadota</taxon>
        <taxon>Gammaproteobacteria</taxon>
        <taxon>Cellvibrionales</taxon>
        <taxon>Microbulbiferaceae</taxon>
        <taxon>Microbulbifer</taxon>
    </lineage>
</organism>
<comment type="caution">
    <text evidence="4">The sequence shown here is derived from an EMBL/GenBank/DDBJ whole genome shotgun (WGS) entry which is preliminary data.</text>
</comment>
<keyword evidence="2" id="KW-0732">Signal</keyword>